<gene>
    <name evidence="2" type="ORF">BDV98DRAFT_610679</name>
</gene>
<evidence type="ECO:0000313" key="3">
    <source>
        <dbReference type="Proteomes" id="UP000305067"/>
    </source>
</evidence>
<sequence length="451" mass="50531">MRVVLDRDDSGLGAVKLSRDERAFFKAGVARLTAQASLMSDIKIKTWTVTSFEVERGFLLGSDTTSRVRVGRWLGKLVGILEMKDGETWKTLRSPLIQTFLGASTVDEPPFLLLPHSTGNIMEYISRQTETPNYGRLAHDIIRGLEYLHTRQPPIVHGNLRPTVVQVDAQGNAVLSSVGLKTSDLSMSAEEATRFEHDLNIWRAPEVVAGESCTEASDVFAWGRIVRAMIEHLEEFHQFSPPLDGKELLQRLCDSATHADPSSRPTASKIVEQILGLSDVAPTSEYSLLLTHSLMDEGGMADPAMDRWRFVPCSRHQYGEITSEYDVLYLKTRPISGLGDHPLRQLSFEIRCHDQGKEATSADPRDGTWAWVEIAILRSNDSGDTYEVNLEEDLPNGHYRGHMVANTRHEIMRLPFADNTPRIHHIVLNQTHPFVRAVRKGDCVALYPKAM</sequence>
<dbReference type="Gene3D" id="1.10.510.10">
    <property type="entry name" value="Transferase(Phosphotransferase) domain 1"/>
    <property type="match status" value="1"/>
</dbReference>
<dbReference type="SUPFAM" id="SSF56112">
    <property type="entry name" value="Protein kinase-like (PK-like)"/>
    <property type="match status" value="1"/>
</dbReference>
<proteinExistence type="predicted"/>
<accession>A0A5C3QVV9</accession>
<evidence type="ECO:0000259" key="1">
    <source>
        <dbReference type="PROSITE" id="PS50011"/>
    </source>
</evidence>
<dbReference type="GO" id="GO:0005524">
    <property type="term" value="F:ATP binding"/>
    <property type="evidence" value="ECO:0007669"/>
    <property type="project" value="InterPro"/>
</dbReference>
<protein>
    <submittedName>
        <fullName evidence="2">Kinase-like domain-containing protein</fullName>
    </submittedName>
</protein>
<dbReference type="InterPro" id="IPR000719">
    <property type="entry name" value="Prot_kinase_dom"/>
</dbReference>
<reference evidence="2 3" key="1">
    <citation type="journal article" date="2019" name="Nat. Ecol. Evol.">
        <title>Megaphylogeny resolves global patterns of mushroom evolution.</title>
        <authorList>
            <person name="Varga T."/>
            <person name="Krizsan K."/>
            <person name="Foldi C."/>
            <person name="Dima B."/>
            <person name="Sanchez-Garcia M."/>
            <person name="Sanchez-Ramirez S."/>
            <person name="Szollosi G.J."/>
            <person name="Szarkandi J.G."/>
            <person name="Papp V."/>
            <person name="Albert L."/>
            <person name="Andreopoulos W."/>
            <person name="Angelini C."/>
            <person name="Antonin V."/>
            <person name="Barry K.W."/>
            <person name="Bougher N.L."/>
            <person name="Buchanan P."/>
            <person name="Buyck B."/>
            <person name="Bense V."/>
            <person name="Catcheside P."/>
            <person name="Chovatia M."/>
            <person name="Cooper J."/>
            <person name="Damon W."/>
            <person name="Desjardin D."/>
            <person name="Finy P."/>
            <person name="Geml J."/>
            <person name="Haridas S."/>
            <person name="Hughes K."/>
            <person name="Justo A."/>
            <person name="Karasinski D."/>
            <person name="Kautmanova I."/>
            <person name="Kiss B."/>
            <person name="Kocsube S."/>
            <person name="Kotiranta H."/>
            <person name="LaButti K.M."/>
            <person name="Lechner B.E."/>
            <person name="Liimatainen K."/>
            <person name="Lipzen A."/>
            <person name="Lukacs Z."/>
            <person name="Mihaltcheva S."/>
            <person name="Morgado L.N."/>
            <person name="Niskanen T."/>
            <person name="Noordeloos M.E."/>
            <person name="Ohm R.A."/>
            <person name="Ortiz-Santana B."/>
            <person name="Ovrebo C."/>
            <person name="Racz N."/>
            <person name="Riley R."/>
            <person name="Savchenko A."/>
            <person name="Shiryaev A."/>
            <person name="Soop K."/>
            <person name="Spirin V."/>
            <person name="Szebenyi C."/>
            <person name="Tomsovsky M."/>
            <person name="Tulloss R.E."/>
            <person name="Uehling J."/>
            <person name="Grigoriev I.V."/>
            <person name="Vagvolgyi C."/>
            <person name="Papp T."/>
            <person name="Martin F.M."/>
            <person name="Miettinen O."/>
            <person name="Hibbett D.S."/>
            <person name="Nagy L.G."/>
        </authorList>
    </citation>
    <scope>NUCLEOTIDE SEQUENCE [LARGE SCALE GENOMIC DNA]</scope>
    <source>
        <strain evidence="2 3">CBS 309.79</strain>
    </source>
</reference>
<evidence type="ECO:0000313" key="2">
    <source>
        <dbReference type="EMBL" id="TFL04930.1"/>
    </source>
</evidence>
<dbReference type="InterPro" id="IPR011009">
    <property type="entry name" value="Kinase-like_dom_sf"/>
</dbReference>
<dbReference type="InterPro" id="IPR051681">
    <property type="entry name" value="Ser/Thr_Kinases-Pseudokinases"/>
</dbReference>
<name>A0A5C3QVV9_9AGAR</name>
<dbReference type="Proteomes" id="UP000305067">
    <property type="component" value="Unassembled WGS sequence"/>
</dbReference>
<keyword evidence="2" id="KW-0418">Kinase</keyword>
<organism evidence="2 3">
    <name type="scientific">Pterulicium gracile</name>
    <dbReference type="NCBI Taxonomy" id="1884261"/>
    <lineage>
        <taxon>Eukaryota</taxon>
        <taxon>Fungi</taxon>
        <taxon>Dikarya</taxon>
        <taxon>Basidiomycota</taxon>
        <taxon>Agaricomycotina</taxon>
        <taxon>Agaricomycetes</taxon>
        <taxon>Agaricomycetidae</taxon>
        <taxon>Agaricales</taxon>
        <taxon>Pleurotineae</taxon>
        <taxon>Pterulaceae</taxon>
        <taxon>Pterulicium</taxon>
    </lineage>
</organism>
<keyword evidence="3" id="KW-1185">Reference proteome</keyword>
<dbReference type="PANTHER" id="PTHR44329:SF214">
    <property type="entry name" value="PROTEIN KINASE DOMAIN-CONTAINING PROTEIN"/>
    <property type="match status" value="1"/>
</dbReference>
<dbReference type="AlphaFoldDB" id="A0A5C3QVV9"/>
<dbReference type="EMBL" id="ML178817">
    <property type="protein sequence ID" value="TFL04930.1"/>
    <property type="molecule type" value="Genomic_DNA"/>
</dbReference>
<dbReference type="InterPro" id="IPR001245">
    <property type="entry name" value="Ser-Thr/Tyr_kinase_cat_dom"/>
</dbReference>
<dbReference type="PROSITE" id="PS50011">
    <property type="entry name" value="PROTEIN_KINASE_DOM"/>
    <property type="match status" value="1"/>
</dbReference>
<dbReference type="STRING" id="1884261.A0A5C3QVV9"/>
<keyword evidence="2" id="KW-0808">Transferase</keyword>
<feature type="domain" description="Protein kinase" evidence="1">
    <location>
        <begin position="1"/>
        <end position="295"/>
    </location>
</feature>
<dbReference type="PANTHER" id="PTHR44329">
    <property type="entry name" value="SERINE/THREONINE-PROTEIN KINASE TNNI3K-RELATED"/>
    <property type="match status" value="1"/>
</dbReference>
<dbReference type="OrthoDB" id="10261027at2759"/>
<dbReference type="GO" id="GO:0004674">
    <property type="term" value="F:protein serine/threonine kinase activity"/>
    <property type="evidence" value="ECO:0007669"/>
    <property type="project" value="TreeGrafter"/>
</dbReference>
<dbReference type="Pfam" id="PF07714">
    <property type="entry name" value="PK_Tyr_Ser-Thr"/>
    <property type="match status" value="1"/>
</dbReference>